<name>A0A7M1S026_9CAUD</name>
<proteinExistence type="predicted"/>
<protein>
    <submittedName>
        <fullName evidence="1">Uncharacterized protein</fullName>
    </submittedName>
</protein>
<dbReference type="Proteomes" id="UP000594037">
    <property type="component" value="Segment"/>
</dbReference>
<organism evidence="1 2">
    <name type="scientific">uncultured phage cr3_1</name>
    <dbReference type="NCBI Taxonomy" id="2772065"/>
    <lineage>
        <taxon>Viruses</taxon>
        <taxon>Duplodnaviria</taxon>
        <taxon>Heunggongvirae</taxon>
        <taxon>Uroviricota</taxon>
        <taxon>Caudoviricetes</taxon>
        <taxon>Crassvirales</taxon>
        <taxon>Intestiviridae</taxon>
        <taxon>Crudevirinae</taxon>
        <taxon>Diorhovirus</taxon>
        <taxon>Diorhovirus intestinalis</taxon>
    </lineage>
</organism>
<evidence type="ECO:0000313" key="2">
    <source>
        <dbReference type="Proteomes" id="UP000594037"/>
    </source>
</evidence>
<evidence type="ECO:0000313" key="1">
    <source>
        <dbReference type="EMBL" id="QOR58610.1"/>
    </source>
</evidence>
<reference evidence="1 2" key="1">
    <citation type="submission" date="2020-07" db="EMBL/GenBank/DDBJ databases">
        <title>Taxonomic proposal: Crassvirales, a new order of highly abundant and diverse bacterial viruses.</title>
        <authorList>
            <person name="Shkoporov A.N."/>
            <person name="Stockdale S.R."/>
            <person name="Guerin E."/>
            <person name="Ross R.P."/>
            <person name="Hill C."/>
        </authorList>
    </citation>
    <scope>NUCLEOTIDE SEQUENCE [LARGE SCALE GENOMIC DNA]</scope>
</reference>
<dbReference type="KEGG" id="vg:65129088"/>
<dbReference type="GeneID" id="65129088"/>
<sequence length="109" mass="13319">MLIEYKDRKIIVLPNVTSIENSFQIRNIKEMKTIINTAKAISKGRHRRYKEYAIHVRTMFGMICEWRAHNLLWSLGIKRERTKTVDLELKVKWYYKIGYFILSFCYLRW</sequence>
<accession>A0A7M1S026</accession>
<dbReference type="EMBL" id="MT774381">
    <property type="protein sequence ID" value="QOR58610.1"/>
    <property type="molecule type" value="Genomic_DNA"/>
</dbReference>
<dbReference type="RefSeq" id="YP_010110768.1">
    <property type="nucleotide sequence ID" value="NC_055874.1"/>
</dbReference>
<keyword evidence="2" id="KW-1185">Reference proteome</keyword>